<sequence length="654" mass="71987">MSVHFPVFPLLYPKVDLPKCVVLSWARQHCCDRYSVVLRAGHGLQPVHTASFCIRSSKCFILSSAAASSGFAITGLKLNILVLGKNKNRHSGNLDPLNHSSSRLIFLVFITLYINKESLFILGQDKYFWMKDAVRRVFSGIQPTGTPHLGNYLGAIESWVSLQNEPGSVLYSIVDLHSITVPQDPADLRQSILDMTAALLACGINPEKSILFQQSQAKSAKQKHDGTVGLLTYPVLQAADVLLYKIWEHMSMVDFLNSPRAVMGKSSELKAVKGVKFTRKDCPPCDTVAHSVGKNFRRPLLQFPCFTCGPMRFNYFQKPCSQSEDSGGSAHGSGLPRPVLTFLPAIVSGDRITSEQPEPSKIMYAEVCHLRTAAARSLQLSSSCVEHLPPGGQCVSDLLAETDAGPGIPSVVGERLLTTVKQAQEMQLLAVSFPCKQAPCRVLLSTHVPVGEDQVQHMELVQDLARGFNKKYGEFFPVPKSILNPDRLATVRITDSPEEIVQKFRKAMTDFTSEVTYDPARREGVSNLVAIHSAVTGLPVEDVVRQSAGLDTARYKLLVADAVIEKFAPIKSEIEKLKMDKDHLEKVLQAGSARAKELAYPVCQEVKKLRHFLYTLPDYNSGEAGAVTTGTMEGLSDERNQTTCDDFEEQNPAQ</sequence>
<dbReference type="AlphaFoldDB" id="A0AA40HDA8"/>
<feature type="region of interest" description="Disordered" evidence="9">
    <location>
        <begin position="633"/>
        <end position="654"/>
    </location>
</feature>
<evidence type="ECO:0000256" key="9">
    <source>
        <dbReference type="SAM" id="MobiDB-lite"/>
    </source>
</evidence>
<dbReference type="GO" id="GO:0070183">
    <property type="term" value="P:mitochondrial tryptophanyl-tRNA aminoacylation"/>
    <property type="evidence" value="ECO:0007669"/>
    <property type="project" value="TreeGrafter"/>
</dbReference>
<evidence type="ECO:0000313" key="10">
    <source>
        <dbReference type="EMBL" id="KAK1329003.1"/>
    </source>
</evidence>
<evidence type="ECO:0000256" key="2">
    <source>
        <dbReference type="ARBA" id="ARBA00013161"/>
    </source>
</evidence>
<evidence type="ECO:0000256" key="3">
    <source>
        <dbReference type="ARBA" id="ARBA00022598"/>
    </source>
</evidence>
<evidence type="ECO:0000256" key="7">
    <source>
        <dbReference type="ARBA" id="ARBA00023146"/>
    </source>
</evidence>
<dbReference type="PANTHER" id="PTHR43766:SF1">
    <property type="entry name" value="TRYPTOPHAN--TRNA LIGASE, MITOCHONDRIAL"/>
    <property type="match status" value="1"/>
</dbReference>
<dbReference type="GO" id="GO:0005524">
    <property type="term" value="F:ATP binding"/>
    <property type="evidence" value="ECO:0007669"/>
    <property type="project" value="UniProtKB-KW"/>
</dbReference>
<reference evidence="10" key="1">
    <citation type="submission" date="2023-06" db="EMBL/GenBank/DDBJ databases">
        <title>Reference genome for the Northern bat (Eptesicus nilssonii), a most northern bat species.</title>
        <authorList>
            <person name="Laine V.N."/>
            <person name="Pulliainen A.T."/>
            <person name="Lilley T.M."/>
        </authorList>
    </citation>
    <scope>NUCLEOTIDE SEQUENCE</scope>
    <source>
        <strain evidence="10">BLF_Eptnil</strain>
        <tissue evidence="10">Kidney</tissue>
    </source>
</reference>
<dbReference type="PROSITE" id="PS00178">
    <property type="entry name" value="AA_TRNA_LIGASE_I"/>
    <property type="match status" value="1"/>
</dbReference>
<dbReference type="InterPro" id="IPR001412">
    <property type="entry name" value="aa-tRNA-synth_I_CS"/>
</dbReference>
<dbReference type="EC" id="6.1.1.2" evidence="2"/>
<protein>
    <recommendedName>
        <fullName evidence="2">tryptophan--tRNA ligase</fullName>
        <ecNumber evidence="2">6.1.1.2</ecNumber>
    </recommendedName>
    <alternativeName>
        <fullName evidence="8">Tryptophanyl-tRNA synthetase</fullName>
    </alternativeName>
</protein>
<keyword evidence="5" id="KW-0067">ATP-binding</keyword>
<dbReference type="InterPro" id="IPR050203">
    <property type="entry name" value="Trp-tRNA_synthetase"/>
</dbReference>
<keyword evidence="11" id="KW-1185">Reference proteome</keyword>
<evidence type="ECO:0000256" key="1">
    <source>
        <dbReference type="ARBA" id="ARBA00005594"/>
    </source>
</evidence>
<dbReference type="PANTHER" id="PTHR43766">
    <property type="entry name" value="TRYPTOPHAN--TRNA LIGASE, MITOCHONDRIAL"/>
    <property type="match status" value="1"/>
</dbReference>
<keyword evidence="7" id="KW-0030">Aminoacyl-tRNA synthetase</keyword>
<dbReference type="SUPFAM" id="SSF52374">
    <property type="entry name" value="Nucleotidylyl transferase"/>
    <property type="match status" value="2"/>
</dbReference>
<keyword evidence="3" id="KW-0436">Ligase</keyword>
<dbReference type="InterPro" id="IPR014729">
    <property type="entry name" value="Rossmann-like_a/b/a_fold"/>
</dbReference>
<comment type="caution">
    <text evidence="10">The sequence shown here is derived from an EMBL/GenBank/DDBJ whole genome shotgun (WGS) entry which is preliminary data.</text>
</comment>
<dbReference type="Pfam" id="PF00579">
    <property type="entry name" value="tRNA-synt_1b"/>
    <property type="match status" value="2"/>
</dbReference>
<dbReference type="Gene3D" id="3.40.50.620">
    <property type="entry name" value="HUPs"/>
    <property type="match status" value="3"/>
</dbReference>
<dbReference type="InterPro" id="IPR002306">
    <property type="entry name" value="Trp-tRNA-ligase"/>
</dbReference>
<keyword evidence="6" id="KW-0648">Protein biosynthesis</keyword>
<accession>A0AA40HDA8</accession>
<proteinExistence type="inferred from homology"/>
<feature type="compositionally biased region" description="Acidic residues" evidence="9">
    <location>
        <begin position="645"/>
        <end position="654"/>
    </location>
</feature>
<dbReference type="InterPro" id="IPR002305">
    <property type="entry name" value="aa-tRNA-synth_Ic"/>
</dbReference>
<evidence type="ECO:0000256" key="6">
    <source>
        <dbReference type="ARBA" id="ARBA00022917"/>
    </source>
</evidence>
<gene>
    <name evidence="10" type="ORF">QTO34_011174</name>
</gene>
<organism evidence="10 11">
    <name type="scientific">Cnephaeus nilssonii</name>
    <name type="common">Northern bat</name>
    <name type="synonym">Eptesicus nilssonii</name>
    <dbReference type="NCBI Taxonomy" id="3371016"/>
    <lineage>
        <taxon>Eukaryota</taxon>
        <taxon>Metazoa</taxon>
        <taxon>Chordata</taxon>
        <taxon>Craniata</taxon>
        <taxon>Vertebrata</taxon>
        <taxon>Euteleostomi</taxon>
        <taxon>Mammalia</taxon>
        <taxon>Eutheria</taxon>
        <taxon>Laurasiatheria</taxon>
        <taxon>Chiroptera</taxon>
        <taxon>Yangochiroptera</taxon>
        <taxon>Vespertilionidae</taxon>
        <taxon>Cnephaeus</taxon>
    </lineage>
</organism>
<dbReference type="Gene3D" id="1.10.240.10">
    <property type="entry name" value="Tyrosyl-Transfer RNA Synthetase"/>
    <property type="match status" value="1"/>
</dbReference>
<feature type="non-terminal residue" evidence="10">
    <location>
        <position position="654"/>
    </location>
</feature>
<evidence type="ECO:0000313" key="11">
    <source>
        <dbReference type="Proteomes" id="UP001177744"/>
    </source>
</evidence>
<dbReference type="GO" id="GO:0005759">
    <property type="term" value="C:mitochondrial matrix"/>
    <property type="evidence" value="ECO:0007669"/>
    <property type="project" value="TreeGrafter"/>
</dbReference>
<evidence type="ECO:0000256" key="8">
    <source>
        <dbReference type="ARBA" id="ARBA00030268"/>
    </source>
</evidence>
<dbReference type="PRINTS" id="PR01039">
    <property type="entry name" value="TRNASYNTHTRP"/>
</dbReference>
<keyword evidence="4" id="KW-0547">Nucleotide-binding</keyword>
<evidence type="ECO:0000256" key="4">
    <source>
        <dbReference type="ARBA" id="ARBA00022741"/>
    </source>
</evidence>
<dbReference type="EMBL" id="JAULJE010000022">
    <property type="protein sequence ID" value="KAK1329003.1"/>
    <property type="molecule type" value="Genomic_DNA"/>
</dbReference>
<comment type="similarity">
    <text evidence="1">Belongs to the class-I aminoacyl-tRNA synthetase family.</text>
</comment>
<evidence type="ECO:0000256" key="5">
    <source>
        <dbReference type="ARBA" id="ARBA00022840"/>
    </source>
</evidence>
<dbReference type="GO" id="GO:0004830">
    <property type="term" value="F:tryptophan-tRNA ligase activity"/>
    <property type="evidence" value="ECO:0007669"/>
    <property type="project" value="UniProtKB-EC"/>
</dbReference>
<dbReference type="Proteomes" id="UP001177744">
    <property type="component" value="Unassembled WGS sequence"/>
</dbReference>
<name>A0AA40HDA8_CNENI</name>